<dbReference type="RefSeq" id="WP_014003821.1">
    <property type="nucleotide sequence ID" value="NC_015851.1"/>
</dbReference>
<gene>
    <name evidence="1" type="ordered locus">Atc_m207</name>
</gene>
<geneLocation type="plasmid" evidence="1 2">
    <name>megaplasmid</name>
</geneLocation>
<dbReference type="AlphaFoldDB" id="F9ZUC9"/>
<dbReference type="Proteomes" id="UP000006135">
    <property type="component" value="Plasmid megaplasmid"/>
</dbReference>
<dbReference type="GeneID" id="92932968"/>
<dbReference type="KEGG" id="acu:Atc_m207"/>
<protein>
    <recommendedName>
        <fullName evidence="3">Transposase</fullName>
    </recommendedName>
</protein>
<dbReference type="HOGENOM" id="CLU_179058_0_0_6"/>
<evidence type="ECO:0000313" key="1">
    <source>
        <dbReference type="EMBL" id="AEK59738.1"/>
    </source>
</evidence>
<evidence type="ECO:0000313" key="2">
    <source>
        <dbReference type="Proteomes" id="UP000006135"/>
    </source>
</evidence>
<evidence type="ECO:0008006" key="3">
    <source>
        <dbReference type="Google" id="ProtNLM"/>
    </source>
</evidence>
<keyword evidence="2" id="KW-1185">Reference proteome</keyword>
<dbReference type="OrthoDB" id="5769209at2"/>
<accession>F9ZUC9</accession>
<organism evidence="1 2">
    <name type="scientific">Acidithiobacillus caldus (strain SM-1)</name>
    <dbReference type="NCBI Taxonomy" id="990288"/>
    <lineage>
        <taxon>Bacteria</taxon>
        <taxon>Pseudomonadati</taxon>
        <taxon>Pseudomonadota</taxon>
        <taxon>Acidithiobacillia</taxon>
        <taxon>Acidithiobacillales</taxon>
        <taxon>Acidithiobacillaceae</taxon>
        <taxon>Acidithiobacillus</taxon>
    </lineage>
</organism>
<dbReference type="EMBL" id="CP002574">
    <property type="protein sequence ID" value="AEK59738.1"/>
    <property type="molecule type" value="Genomic_DNA"/>
</dbReference>
<sequence>MKQRYSRADWQRLIDEQGVSGLTQRAFCAQAGVAVATFGYWKRKLRADSVGLADGPASARGGSWNDWLELAPEVSEPARGWHIELDLGNGVCLRLRHQG</sequence>
<reference evidence="1 2" key="1">
    <citation type="journal article" date="2011" name="J. Genet. Genomics">
        <title>Unraveling the Acidithiobacillus caldus complete genome and its central metabolisms for carbon assimilation.</title>
        <authorList>
            <person name="You X.Y."/>
            <person name="Guo X."/>
            <person name="Zheng H.J."/>
            <person name="Zhang M.J."/>
            <person name="Liu L.J."/>
            <person name="Zhu Y.Q."/>
            <person name="Zhu B."/>
            <person name="Wang S.Y."/>
            <person name="Zhao G.P."/>
            <person name="Poetsch A."/>
            <person name="Jiang C.Y."/>
            <person name="Liu S.J."/>
        </authorList>
    </citation>
    <scope>NUCLEOTIDE SEQUENCE [LARGE SCALE GENOMIC DNA]</scope>
    <source>
        <strain evidence="1 2">SM-1</strain>
        <plasmid evidence="2">Plasmid megaplasmid</plasmid>
    </source>
</reference>
<name>F9ZUC9_ACICS</name>
<dbReference type="NCBIfam" id="NF047593">
    <property type="entry name" value="IS66_ISAeme5_TnpA"/>
    <property type="match status" value="1"/>
</dbReference>
<keyword evidence="1" id="KW-0614">Plasmid</keyword>
<proteinExistence type="predicted"/>